<accession>A0A0S4XGE2</accession>
<feature type="compositionally biased region" description="Basic and acidic residues" evidence="1">
    <location>
        <begin position="1"/>
        <end position="25"/>
    </location>
</feature>
<evidence type="ECO:0000313" key="3">
    <source>
        <dbReference type="EMBL" id="CUV19313.1"/>
    </source>
</evidence>
<evidence type="ECO:0000313" key="6">
    <source>
        <dbReference type="EMBL" id="CUV46329.1"/>
    </source>
</evidence>
<dbReference type="EMBL" id="LN899821">
    <property type="protein sequence ID" value="CUV19313.1"/>
    <property type="molecule type" value="Genomic_DNA"/>
</dbReference>
<dbReference type="EMBL" id="LN899820">
    <property type="protein sequence ID" value="CUV55906.1"/>
    <property type="molecule type" value="Genomic_DNA"/>
</dbReference>
<evidence type="ECO:0000313" key="5">
    <source>
        <dbReference type="EMBL" id="CUV29264.1"/>
    </source>
</evidence>
<feature type="region of interest" description="Disordered" evidence="1">
    <location>
        <begin position="1"/>
        <end position="56"/>
    </location>
</feature>
<protein>
    <submittedName>
        <fullName evidence="8">Uncharacterized protein</fullName>
    </submittedName>
</protein>
<dbReference type="EMBL" id="LN899827">
    <property type="protein sequence ID" value="CUV46329.1"/>
    <property type="molecule type" value="Genomic_DNA"/>
</dbReference>
<dbReference type="EMBL" id="LN899822">
    <property type="protein sequence ID" value="CUV63037.1"/>
    <property type="molecule type" value="Genomic_DNA"/>
</dbReference>
<dbReference type="EMBL" id="CP085044">
    <property type="protein sequence ID" value="UZF17219.1"/>
    <property type="molecule type" value="Genomic_DNA"/>
</dbReference>
<organism evidence="8">
    <name type="scientific">Ralstonia solanacearum</name>
    <name type="common">Pseudomonas solanacearum</name>
    <dbReference type="NCBI Taxonomy" id="305"/>
    <lineage>
        <taxon>Bacteria</taxon>
        <taxon>Pseudomonadati</taxon>
        <taxon>Pseudomonadota</taxon>
        <taxon>Betaproteobacteria</taxon>
        <taxon>Burkholderiales</taxon>
        <taxon>Burkholderiaceae</taxon>
        <taxon>Ralstonia</taxon>
        <taxon>Ralstonia solanacearum species complex</taxon>
    </lineage>
</organism>
<evidence type="ECO:0000313" key="7">
    <source>
        <dbReference type="EMBL" id="CUV55906.1"/>
    </source>
</evidence>
<dbReference type="EMBL" id="LN899824">
    <property type="protein sequence ID" value="CUV29264.1"/>
    <property type="molecule type" value="Genomic_DNA"/>
</dbReference>
<dbReference type="EMBL" id="LN899819">
    <property type="protein sequence ID" value="CUV11917.1"/>
    <property type="molecule type" value="Genomic_DNA"/>
</dbReference>
<dbReference type="PATRIC" id="fig|305.118.peg.4832"/>
<gene>
    <name evidence="9" type="ORF">LH706_24965</name>
    <name evidence="3" type="ORF">PSS4_v1_990042</name>
    <name evidence="8" type="ORF">RD1301_v1_3060014</name>
    <name evidence="4" type="ORF">RUN1744_v1_660044</name>
    <name evidence="5" type="ORF">RUN1985_v1_300031</name>
    <name evidence="7" type="ORF">RUN215_v1_590041</name>
    <name evidence="2" type="ORF">RUN39_v1_270004</name>
    <name evidence="6" type="ORF">TO10_v1_560031</name>
</gene>
<dbReference type="AlphaFoldDB" id="A0A0S4XGE2"/>
<reference evidence="9" key="2">
    <citation type="submission" date="2021-10" db="EMBL/GenBank/DDBJ databases">
        <title>Complete genome sequences of five Ralstonia solancearum strains isolated from sunflower.</title>
        <authorList>
            <person name="She X."/>
            <person name="He Z."/>
        </authorList>
    </citation>
    <scope>NUCLEOTIDE SEQUENCE</scope>
    <source>
        <strain evidence="9">RS638</strain>
        <plasmid evidence="9">p1</plasmid>
    </source>
</reference>
<evidence type="ECO:0000313" key="2">
    <source>
        <dbReference type="EMBL" id="CUV11917.1"/>
    </source>
</evidence>
<geneLocation type="plasmid" evidence="9">
    <name>p1</name>
</geneLocation>
<evidence type="ECO:0000256" key="1">
    <source>
        <dbReference type="SAM" id="MobiDB-lite"/>
    </source>
</evidence>
<proteinExistence type="predicted"/>
<name>A0A0S4XGE2_RALSL</name>
<reference evidence="8" key="1">
    <citation type="submission" date="2015-10" db="EMBL/GenBank/DDBJ databases">
        <authorList>
            <person name="Gilbert D.G."/>
        </authorList>
    </citation>
    <scope>NUCLEOTIDE SEQUENCE</scope>
    <source>
        <strain evidence="8">Phyl III-seqv23</strain>
    </source>
</reference>
<evidence type="ECO:0000313" key="4">
    <source>
        <dbReference type="EMBL" id="CUV24588.1"/>
    </source>
</evidence>
<evidence type="ECO:0000313" key="8">
    <source>
        <dbReference type="EMBL" id="CUV63037.1"/>
    </source>
</evidence>
<keyword evidence="9" id="KW-0614">Plasmid</keyword>
<sequence length="56" mass="6210">MKKTDLEKLKGLKLNNERKRQEQRTGKGGQPGAGKAVPRSKLLTALLDKPAPDDKR</sequence>
<dbReference type="EMBL" id="LN899823">
    <property type="protein sequence ID" value="CUV24588.1"/>
    <property type="molecule type" value="Genomic_DNA"/>
</dbReference>
<evidence type="ECO:0000313" key="9">
    <source>
        <dbReference type="EMBL" id="UZF17219.1"/>
    </source>
</evidence>